<organism evidence="3 4">
    <name type="scientific">Geomonas silvestris</name>
    <dbReference type="NCBI Taxonomy" id="2740184"/>
    <lineage>
        <taxon>Bacteria</taxon>
        <taxon>Pseudomonadati</taxon>
        <taxon>Thermodesulfobacteriota</taxon>
        <taxon>Desulfuromonadia</taxon>
        <taxon>Geobacterales</taxon>
        <taxon>Geobacteraceae</taxon>
        <taxon>Geomonas</taxon>
    </lineage>
</organism>
<evidence type="ECO:0000313" key="3">
    <source>
        <dbReference type="EMBL" id="GFO60297.1"/>
    </source>
</evidence>
<evidence type="ECO:0008006" key="5">
    <source>
        <dbReference type="Google" id="ProtNLM"/>
    </source>
</evidence>
<feature type="coiled-coil region" evidence="1">
    <location>
        <begin position="53"/>
        <end position="80"/>
    </location>
</feature>
<comment type="caution">
    <text evidence="3">The sequence shown here is derived from an EMBL/GenBank/DDBJ whole genome shotgun (WGS) entry which is preliminary data.</text>
</comment>
<dbReference type="EMBL" id="BLXX01000007">
    <property type="protein sequence ID" value="GFO60297.1"/>
    <property type="molecule type" value="Genomic_DNA"/>
</dbReference>
<dbReference type="AlphaFoldDB" id="A0A6V8MK49"/>
<name>A0A6V8MK49_9BACT</name>
<keyword evidence="2" id="KW-0732">Signal</keyword>
<reference evidence="4" key="1">
    <citation type="submission" date="2020-06" db="EMBL/GenBank/DDBJ databases">
        <title>Draft genomic sequence of Geomonas sp. Red330.</title>
        <authorList>
            <person name="Itoh H."/>
            <person name="Zhenxing X."/>
            <person name="Ushijima N."/>
            <person name="Masuda Y."/>
            <person name="Shiratori Y."/>
            <person name="Senoo K."/>
        </authorList>
    </citation>
    <scope>NUCLEOTIDE SEQUENCE [LARGE SCALE GENOMIC DNA]</scope>
    <source>
        <strain evidence="4">Red330</strain>
    </source>
</reference>
<keyword evidence="4" id="KW-1185">Reference proteome</keyword>
<accession>A0A6V8MK49</accession>
<dbReference type="RefSeq" id="WP_183355105.1">
    <property type="nucleotide sequence ID" value="NZ_BLXX01000007.1"/>
</dbReference>
<feature type="chain" id="PRO_5027593676" description="Lipoprotein" evidence="2">
    <location>
        <begin position="23"/>
        <end position="159"/>
    </location>
</feature>
<evidence type="ECO:0000256" key="1">
    <source>
        <dbReference type="SAM" id="Coils"/>
    </source>
</evidence>
<sequence>MNKKIASAALVALIWVAAAVPAVRCATDGVTSKAEIEAGKGSAARPSSAASRAKALTAELKTLKEALPAKQAELAKLRHRWTVAKGRTPTAAEIKEYEAKKAKGKVTAEDNPYVTKTPLSNPAPYRAAYYKKLEEVTRDQEQIARLEQELAALTLAPAK</sequence>
<evidence type="ECO:0000313" key="4">
    <source>
        <dbReference type="Proteomes" id="UP000556026"/>
    </source>
</evidence>
<protein>
    <recommendedName>
        <fullName evidence="5">Lipoprotein</fullName>
    </recommendedName>
</protein>
<gene>
    <name evidence="3" type="ORF">GMST_26220</name>
</gene>
<feature type="signal peptide" evidence="2">
    <location>
        <begin position="1"/>
        <end position="22"/>
    </location>
</feature>
<keyword evidence="1" id="KW-0175">Coiled coil</keyword>
<proteinExistence type="predicted"/>
<dbReference type="Proteomes" id="UP000556026">
    <property type="component" value="Unassembled WGS sequence"/>
</dbReference>
<evidence type="ECO:0000256" key="2">
    <source>
        <dbReference type="SAM" id="SignalP"/>
    </source>
</evidence>